<gene>
    <name evidence="2" type="ORF">Tco_0892581</name>
</gene>
<feature type="compositionally biased region" description="Basic and acidic residues" evidence="1">
    <location>
        <begin position="213"/>
        <end position="237"/>
    </location>
</feature>
<protein>
    <submittedName>
        <fullName evidence="2">Uncharacterized protein</fullName>
    </submittedName>
</protein>
<dbReference type="Proteomes" id="UP001151760">
    <property type="component" value="Unassembled WGS sequence"/>
</dbReference>
<sequence length="514" mass="56620">MMVFIGKGLQGKKTADTPKAIVDVSEESDSKPARKQTSHRRVIKKNVSISIDNNIIPKPYVSLELGKSISLTKAAEGKAARQVHATHERIMIESDPEPARLIPSGIALRDTSRVSKKMSPDPSQKLKGSSEGTGVSLRVFDESTIITATSSEGTGTKLGVPDEEKVTSKANVILDLGSEQESEYIEEDDDDENIEWVDTDEEEEENDDDDDKSIDLEKINDEETDNEFVHSEKHVQDVDEETDDEFVHGDEQMNADEDEEMSNAKYADTGNGGEDITEAAKADAEKAEEVKNDVKKAELPPSSSSLSVSSCFSNQFLNLSFDTSIIDTVKDTTDAEINSLLDVQIQQKIPHIKSSFILAVPVYVISEPSVLTPIPETPSIAHATTLLPPSSVFTISPILLQTPTPIPTPPITIEAPPTTMILDPLPGIIQRVFVLEKYVQEIKEVDHNATLLASLRAKIMSAVNAYLGSSLGDTLQKMLQRHTEELIQQYPQQVNYKEMIEESVQANLINEFNY</sequence>
<reference evidence="2" key="2">
    <citation type="submission" date="2022-01" db="EMBL/GenBank/DDBJ databases">
        <authorList>
            <person name="Yamashiro T."/>
            <person name="Shiraishi A."/>
            <person name="Satake H."/>
            <person name="Nakayama K."/>
        </authorList>
    </citation>
    <scope>NUCLEOTIDE SEQUENCE</scope>
</reference>
<reference evidence="2" key="1">
    <citation type="journal article" date="2022" name="Int. J. Mol. Sci.">
        <title>Draft Genome of Tanacetum Coccineum: Genomic Comparison of Closely Related Tanacetum-Family Plants.</title>
        <authorList>
            <person name="Yamashiro T."/>
            <person name="Shiraishi A."/>
            <person name="Nakayama K."/>
            <person name="Satake H."/>
        </authorList>
    </citation>
    <scope>NUCLEOTIDE SEQUENCE</scope>
</reference>
<evidence type="ECO:0000313" key="2">
    <source>
        <dbReference type="EMBL" id="GJT22644.1"/>
    </source>
</evidence>
<dbReference type="EMBL" id="BQNB010013986">
    <property type="protein sequence ID" value="GJT22644.1"/>
    <property type="molecule type" value="Genomic_DNA"/>
</dbReference>
<accession>A0ABQ5CCC0</accession>
<evidence type="ECO:0000313" key="3">
    <source>
        <dbReference type="Proteomes" id="UP001151760"/>
    </source>
</evidence>
<feature type="compositionally biased region" description="Acidic residues" evidence="1">
    <location>
        <begin position="178"/>
        <end position="212"/>
    </location>
</feature>
<proteinExistence type="predicted"/>
<comment type="caution">
    <text evidence="2">The sequence shown here is derived from an EMBL/GenBank/DDBJ whole genome shotgun (WGS) entry which is preliminary data.</text>
</comment>
<organism evidence="2 3">
    <name type="scientific">Tanacetum coccineum</name>
    <dbReference type="NCBI Taxonomy" id="301880"/>
    <lineage>
        <taxon>Eukaryota</taxon>
        <taxon>Viridiplantae</taxon>
        <taxon>Streptophyta</taxon>
        <taxon>Embryophyta</taxon>
        <taxon>Tracheophyta</taxon>
        <taxon>Spermatophyta</taxon>
        <taxon>Magnoliopsida</taxon>
        <taxon>eudicotyledons</taxon>
        <taxon>Gunneridae</taxon>
        <taxon>Pentapetalae</taxon>
        <taxon>asterids</taxon>
        <taxon>campanulids</taxon>
        <taxon>Asterales</taxon>
        <taxon>Asteraceae</taxon>
        <taxon>Asteroideae</taxon>
        <taxon>Anthemideae</taxon>
        <taxon>Anthemidinae</taxon>
        <taxon>Tanacetum</taxon>
    </lineage>
</organism>
<name>A0ABQ5CCC0_9ASTR</name>
<keyword evidence="3" id="KW-1185">Reference proteome</keyword>
<feature type="region of interest" description="Disordered" evidence="1">
    <location>
        <begin position="177"/>
        <end position="282"/>
    </location>
</feature>
<feature type="region of interest" description="Disordered" evidence="1">
    <location>
        <begin position="111"/>
        <end position="132"/>
    </location>
</feature>
<evidence type="ECO:0000256" key="1">
    <source>
        <dbReference type="SAM" id="MobiDB-lite"/>
    </source>
</evidence>